<keyword evidence="2" id="KW-0444">Lipid biosynthesis</keyword>
<accession>A0A380KXU6</accession>
<evidence type="ECO:0000256" key="5">
    <source>
        <dbReference type="ARBA" id="ARBA00022946"/>
    </source>
</evidence>
<evidence type="ECO:0000256" key="6">
    <source>
        <dbReference type="ARBA" id="ARBA00023098"/>
    </source>
</evidence>
<dbReference type="EC" id="3.1.2.14" evidence="10"/>
<evidence type="ECO:0000256" key="3">
    <source>
        <dbReference type="ARBA" id="ARBA00022801"/>
    </source>
</evidence>
<keyword evidence="3 10" id="KW-0378">Hydrolase</keyword>
<evidence type="ECO:0000256" key="4">
    <source>
        <dbReference type="ARBA" id="ARBA00022832"/>
    </source>
</evidence>
<comment type="similarity">
    <text evidence="1">Belongs to the acyl-ACP thioesterase family.</text>
</comment>
<evidence type="ECO:0000256" key="1">
    <source>
        <dbReference type="ARBA" id="ARBA00006500"/>
    </source>
</evidence>
<feature type="domain" description="Acyl-ACP thioesterase N-terminal hotdog" evidence="8">
    <location>
        <begin position="3"/>
        <end position="132"/>
    </location>
</feature>
<dbReference type="InterPro" id="IPR045023">
    <property type="entry name" value="FATA/B"/>
</dbReference>
<dbReference type="PANTHER" id="PTHR31727">
    <property type="entry name" value="OLEOYL-ACYL CARRIER PROTEIN THIOESTERASE 1, CHLOROPLASTIC"/>
    <property type="match status" value="1"/>
</dbReference>
<sequence length="242" mass="28003">MGLKYRIQATIPYDMADINSNVRLPQLMALVMQVSGMQSVEVGMADDYILEKFGLGWIISEHTMTIKRLPRFLEEVTIETEAMSHNRYFCYRVFKVFDSDGENIFEMMTTFLLMDIKNRKAVPVLDEITEPFGSSFVKKIIRGPKYKELENPETTDYRVRFYDLDMNGHVNNGKYLEWVYESLGVEFLKKHVPIQVDIKYLKEVLPGGLVTTAVELEDLTSHHQIISEGEVSAVARIEWCQL</sequence>
<dbReference type="InterPro" id="IPR002864">
    <property type="entry name" value="Acyl-ACP_thioesterase_NHD"/>
</dbReference>
<keyword evidence="5" id="KW-0809">Transit peptide</keyword>
<dbReference type="SUPFAM" id="SSF54637">
    <property type="entry name" value="Thioesterase/thiol ester dehydrase-isomerase"/>
    <property type="match status" value="2"/>
</dbReference>
<dbReference type="OrthoDB" id="9801517at2"/>
<dbReference type="PANTHER" id="PTHR31727:SF6">
    <property type="entry name" value="OLEOYL-ACYL CARRIER PROTEIN THIOESTERASE 1, CHLOROPLASTIC"/>
    <property type="match status" value="1"/>
</dbReference>
<dbReference type="InterPro" id="IPR049427">
    <property type="entry name" value="Acyl-ACP_TE_C"/>
</dbReference>
<keyword evidence="6" id="KW-0443">Lipid metabolism</keyword>
<dbReference type="Pfam" id="PF01643">
    <property type="entry name" value="Acyl-ACP_TE"/>
    <property type="match status" value="1"/>
</dbReference>
<dbReference type="RefSeq" id="WP_018371484.1">
    <property type="nucleotide sequence ID" value="NZ_UHFR01000005.1"/>
</dbReference>
<reference evidence="10" key="1">
    <citation type="submission" date="2018-06" db="EMBL/GenBank/DDBJ databases">
        <authorList>
            <consortium name="Pathogen Informatics"/>
            <person name="Doyle S."/>
        </authorList>
    </citation>
    <scope>NUCLEOTIDE SEQUENCE [LARGE SCALE GENOMIC DNA]</scope>
    <source>
        <strain evidence="10">NCTC13765</strain>
    </source>
</reference>
<dbReference type="InterPro" id="IPR029069">
    <property type="entry name" value="HotDog_dom_sf"/>
</dbReference>
<dbReference type="EMBL" id="UHFR01000005">
    <property type="protein sequence ID" value="SUN75766.1"/>
    <property type="molecule type" value="Genomic_DNA"/>
</dbReference>
<dbReference type="AlphaFoldDB" id="A0A380KXU6"/>
<name>A0A380KXU6_9STRE</name>
<gene>
    <name evidence="10" type="ORF">NCTC13765_00202</name>
</gene>
<keyword evidence="4" id="KW-0276">Fatty acid metabolism</keyword>
<evidence type="ECO:0000259" key="9">
    <source>
        <dbReference type="Pfam" id="PF20791"/>
    </source>
</evidence>
<dbReference type="STRING" id="1123307.GCA_000380065_00795"/>
<dbReference type="GO" id="GO:0016297">
    <property type="term" value="F:fatty acyl-[ACP] hydrolase activity"/>
    <property type="evidence" value="ECO:0007669"/>
    <property type="project" value="UniProtKB-EC"/>
</dbReference>
<dbReference type="Pfam" id="PF20791">
    <property type="entry name" value="Acyl-ACP_TE_C"/>
    <property type="match status" value="1"/>
</dbReference>
<dbReference type="CDD" id="cd00586">
    <property type="entry name" value="4HBT"/>
    <property type="match status" value="2"/>
</dbReference>
<feature type="domain" description="Acyl-ACP thioesterase-like C-terminal" evidence="9">
    <location>
        <begin position="147"/>
        <end position="239"/>
    </location>
</feature>
<evidence type="ECO:0000313" key="10">
    <source>
        <dbReference type="EMBL" id="SUN75766.1"/>
    </source>
</evidence>
<proteinExistence type="inferred from homology"/>
<evidence type="ECO:0000256" key="7">
    <source>
        <dbReference type="ARBA" id="ARBA00023160"/>
    </source>
</evidence>
<dbReference type="Gene3D" id="3.10.129.10">
    <property type="entry name" value="Hotdog Thioesterase"/>
    <property type="match status" value="1"/>
</dbReference>
<organism evidence="10 11">
    <name type="scientific">Streptococcus massiliensis</name>
    <dbReference type="NCBI Taxonomy" id="313439"/>
    <lineage>
        <taxon>Bacteria</taxon>
        <taxon>Bacillati</taxon>
        <taxon>Bacillota</taxon>
        <taxon>Bacilli</taxon>
        <taxon>Lactobacillales</taxon>
        <taxon>Streptococcaceae</taxon>
        <taxon>Streptococcus</taxon>
    </lineage>
</organism>
<keyword evidence="11" id="KW-1185">Reference proteome</keyword>
<evidence type="ECO:0000259" key="8">
    <source>
        <dbReference type="Pfam" id="PF01643"/>
    </source>
</evidence>
<evidence type="ECO:0000313" key="11">
    <source>
        <dbReference type="Proteomes" id="UP000254634"/>
    </source>
</evidence>
<dbReference type="GO" id="GO:0000036">
    <property type="term" value="F:acyl carrier activity"/>
    <property type="evidence" value="ECO:0007669"/>
    <property type="project" value="TreeGrafter"/>
</dbReference>
<evidence type="ECO:0000256" key="2">
    <source>
        <dbReference type="ARBA" id="ARBA00022516"/>
    </source>
</evidence>
<keyword evidence="7" id="KW-0275">Fatty acid biosynthesis</keyword>
<protein>
    <submittedName>
        <fullName evidence="10">Acyl-ACP thioesterase</fullName>
        <ecNumber evidence="10">3.1.2.14</ecNumber>
    </submittedName>
</protein>
<dbReference type="Proteomes" id="UP000254634">
    <property type="component" value="Unassembled WGS sequence"/>
</dbReference>